<evidence type="ECO:0000313" key="1">
    <source>
        <dbReference type="EMBL" id="TWS98706.1"/>
    </source>
</evidence>
<dbReference type="OrthoDB" id="2224564at2"/>
<dbReference type="EMBL" id="VOHL01000001">
    <property type="protein sequence ID" value="TWS98706.1"/>
    <property type="molecule type" value="Genomic_DNA"/>
</dbReference>
<protein>
    <submittedName>
        <fullName evidence="1">DUF3272 family protein</fullName>
    </submittedName>
</protein>
<dbReference type="InterPro" id="IPR021690">
    <property type="entry name" value="DUF3272"/>
</dbReference>
<dbReference type="Proteomes" id="UP000317430">
    <property type="component" value="Unassembled WGS sequence"/>
</dbReference>
<name>A0A5C5SCM5_9STRE</name>
<dbReference type="Pfam" id="PF11676">
    <property type="entry name" value="DUF3272"/>
    <property type="match status" value="1"/>
</dbReference>
<proteinExistence type="predicted"/>
<accession>A0A5C5SCM5</accession>
<comment type="caution">
    <text evidence="1">The sequence shown here is derived from an EMBL/GenBank/DDBJ whole genome shotgun (WGS) entry which is preliminary data.</text>
</comment>
<dbReference type="RefSeq" id="WP_146566663.1">
    <property type="nucleotide sequence ID" value="NZ_VOHL01000001.1"/>
</dbReference>
<dbReference type="AlphaFoldDB" id="A0A5C5SCM5"/>
<reference evidence="1 2" key="1">
    <citation type="submission" date="2019-08" db="EMBL/GenBank/DDBJ databases">
        <authorList>
            <person name="Lei W."/>
        </authorList>
    </citation>
    <scope>NUCLEOTIDE SEQUENCE [LARGE SCALE GENOMIC DNA]</scope>
    <source>
        <strain evidence="1 2">CCUG 66496</strain>
    </source>
</reference>
<sequence>MSILQFIIIASFCLLETIFFNQALFEKEYLIALLWGFLLYRDLKRVYIVSKFTDNILKITKKKD</sequence>
<keyword evidence="2" id="KW-1185">Reference proteome</keyword>
<organism evidence="1 2">
    <name type="scientific">Streptococcus cuniculipharyngis</name>
    <dbReference type="NCBI Taxonomy" id="1562651"/>
    <lineage>
        <taxon>Bacteria</taxon>
        <taxon>Bacillati</taxon>
        <taxon>Bacillota</taxon>
        <taxon>Bacilli</taxon>
        <taxon>Lactobacillales</taxon>
        <taxon>Streptococcaceae</taxon>
        <taxon>Streptococcus</taxon>
    </lineage>
</organism>
<gene>
    <name evidence="1" type="ORF">FRX57_00320</name>
</gene>
<evidence type="ECO:0000313" key="2">
    <source>
        <dbReference type="Proteomes" id="UP000317430"/>
    </source>
</evidence>